<feature type="compositionally biased region" description="Low complexity" evidence="1">
    <location>
        <begin position="12"/>
        <end position="25"/>
    </location>
</feature>
<feature type="compositionally biased region" description="Basic and acidic residues" evidence="1">
    <location>
        <begin position="104"/>
        <end position="117"/>
    </location>
</feature>
<dbReference type="AlphaFoldDB" id="A0AAD7ST47"/>
<name>A0AAD7ST47_9TELE</name>
<dbReference type="EMBL" id="JAINUG010000038">
    <property type="protein sequence ID" value="KAJ8407677.1"/>
    <property type="molecule type" value="Genomic_DNA"/>
</dbReference>
<evidence type="ECO:0000313" key="2">
    <source>
        <dbReference type="EMBL" id="KAJ8407677.1"/>
    </source>
</evidence>
<feature type="region of interest" description="Disordered" evidence="1">
    <location>
        <begin position="1"/>
        <end position="25"/>
    </location>
</feature>
<keyword evidence="3" id="KW-1185">Reference proteome</keyword>
<sequence length="117" mass="12356">MKGLGRSGNGKQDSQGSSQPSRSMSMCHFVSAVPVSNGAATGALCVPGPTRRRGEGCQRWQMLGFSHADLPLTPTPSPQMIGALGPPPQETRRRIYGDGAPHMLESRGGQREVGREG</sequence>
<dbReference type="Proteomes" id="UP001221898">
    <property type="component" value="Unassembled WGS sequence"/>
</dbReference>
<protein>
    <submittedName>
        <fullName evidence="2">Uncharacterized protein</fullName>
    </submittedName>
</protein>
<evidence type="ECO:0000256" key="1">
    <source>
        <dbReference type="SAM" id="MobiDB-lite"/>
    </source>
</evidence>
<proteinExistence type="predicted"/>
<organism evidence="2 3">
    <name type="scientific">Aldrovandia affinis</name>
    <dbReference type="NCBI Taxonomy" id="143900"/>
    <lineage>
        <taxon>Eukaryota</taxon>
        <taxon>Metazoa</taxon>
        <taxon>Chordata</taxon>
        <taxon>Craniata</taxon>
        <taxon>Vertebrata</taxon>
        <taxon>Euteleostomi</taxon>
        <taxon>Actinopterygii</taxon>
        <taxon>Neopterygii</taxon>
        <taxon>Teleostei</taxon>
        <taxon>Notacanthiformes</taxon>
        <taxon>Halosauridae</taxon>
        <taxon>Aldrovandia</taxon>
    </lineage>
</organism>
<reference evidence="2" key="1">
    <citation type="journal article" date="2023" name="Science">
        <title>Genome structures resolve the early diversification of teleost fishes.</title>
        <authorList>
            <person name="Parey E."/>
            <person name="Louis A."/>
            <person name="Montfort J."/>
            <person name="Bouchez O."/>
            <person name="Roques C."/>
            <person name="Iampietro C."/>
            <person name="Lluch J."/>
            <person name="Castinel A."/>
            <person name="Donnadieu C."/>
            <person name="Desvignes T."/>
            <person name="Floi Bucao C."/>
            <person name="Jouanno E."/>
            <person name="Wen M."/>
            <person name="Mejri S."/>
            <person name="Dirks R."/>
            <person name="Jansen H."/>
            <person name="Henkel C."/>
            <person name="Chen W.J."/>
            <person name="Zahm M."/>
            <person name="Cabau C."/>
            <person name="Klopp C."/>
            <person name="Thompson A.W."/>
            <person name="Robinson-Rechavi M."/>
            <person name="Braasch I."/>
            <person name="Lecointre G."/>
            <person name="Bobe J."/>
            <person name="Postlethwait J.H."/>
            <person name="Berthelot C."/>
            <person name="Roest Crollius H."/>
            <person name="Guiguen Y."/>
        </authorList>
    </citation>
    <scope>NUCLEOTIDE SEQUENCE</scope>
    <source>
        <strain evidence="2">NC1722</strain>
    </source>
</reference>
<accession>A0AAD7ST47</accession>
<gene>
    <name evidence="2" type="ORF">AAFF_G00275340</name>
</gene>
<feature type="region of interest" description="Disordered" evidence="1">
    <location>
        <begin position="68"/>
        <end position="117"/>
    </location>
</feature>
<evidence type="ECO:0000313" key="3">
    <source>
        <dbReference type="Proteomes" id="UP001221898"/>
    </source>
</evidence>
<comment type="caution">
    <text evidence="2">The sequence shown here is derived from an EMBL/GenBank/DDBJ whole genome shotgun (WGS) entry which is preliminary data.</text>
</comment>